<name>A0ABN1EPC4_9PROT</name>
<dbReference type="SUPFAM" id="SSF50475">
    <property type="entry name" value="FMN-binding split barrel"/>
    <property type="match status" value="1"/>
</dbReference>
<evidence type="ECO:0000313" key="4">
    <source>
        <dbReference type="EMBL" id="GAA0571054.1"/>
    </source>
</evidence>
<feature type="domain" description="Flavin reductase like" evidence="3">
    <location>
        <begin position="12"/>
        <end position="152"/>
    </location>
</feature>
<dbReference type="Proteomes" id="UP001499951">
    <property type="component" value="Unassembled WGS sequence"/>
</dbReference>
<gene>
    <name evidence="4" type="ORF">GCM10008942_19710</name>
</gene>
<accession>A0ABN1EPC4</accession>
<dbReference type="Gene3D" id="2.30.110.10">
    <property type="entry name" value="Electron Transport, Fmn-binding Protein, Chain A"/>
    <property type="match status" value="1"/>
</dbReference>
<comment type="similarity">
    <text evidence="1">Belongs to the non-flavoprotein flavin reductase family.</text>
</comment>
<dbReference type="RefSeq" id="WP_166934040.1">
    <property type="nucleotide sequence ID" value="NZ_BAAADD010000005.1"/>
</dbReference>
<comment type="caution">
    <text evidence="4">The sequence shown here is derived from an EMBL/GenBank/DDBJ whole genome shotgun (WGS) entry which is preliminary data.</text>
</comment>
<keyword evidence="5" id="KW-1185">Reference proteome</keyword>
<dbReference type="InterPro" id="IPR012349">
    <property type="entry name" value="Split_barrel_FMN-bd"/>
</dbReference>
<evidence type="ECO:0000313" key="5">
    <source>
        <dbReference type="Proteomes" id="UP001499951"/>
    </source>
</evidence>
<dbReference type="Pfam" id="PF01613">
    <property type="entry name" value="Flavin_Reduct"/>
    <property type="match status" value="1"/>
</dbReference>
<dbReference type="PANTHER" id="PTHR30466">
    <property type="entry name" value="FLAVIN REDUCTASE"/>
    <property type="match status" value="1"/>
</dbReference>
<sequence length="155" mass="16670">MSFDARAFRNALGCFPTGIVVVTAGTSGNWRGITVNSFASLSLDPPLILWCIAKTSRRYLTFTNATEFTVSILGEADRAAAEAIATAGEGELTAIELEECEPPAIKGAIAVFECARETLHDGGDHVIVVGRVHAFRHRNGAPLTFFRGRYGKIVE</sequence>
<evidence type="ECO:0000259" key="3">
    <source>
        <dbReference type="SMART" id="SM00903"/>
    </source>
</evidence>
<dbReference type="PANTHER" id="PTHR30466:SF11">
    <property type="entry name" value="FLAVIN-DEPENDENT MONOOXYGENASE, REDUCTASE SUBUNIT HSAB"/>
    <property type="match status" value="1"/>
</dbReference>
<dbReference type="EMBL" id="BAAADD010000005">
    <property type="protein sequence ID" value="GAA0571054.1"/>
    <property type="molecule type" value="Genomic_DNA"/>
</dbReference>
<protein>
    <submittedName>
        <fullName evidence="4">Flavin reductase family protein</fullName>
    </submittedName>
</protein>
<reference evidence="4 5" key="1">
    <citation type="journal article" date="2019" name="Int. J. Syst. Evol. Microbiol.">
        <title>The Global Catalogue of Microorganisms (GCM) 10K type strain sequencing project: providing services to taxonomists for standard genome sequencing and annotation.</title>
        <authorList>
            <consortium name="The Broad Institute Genomics Platform"/>
            <consortium name="The Broad Institute Genome Sequencing Center for Infectious Disease"/>
            <person name="Wu L."/>
            <person name="Ma J."/>
        </authorList>
    </citation>
    <scope>NUCLEOTIDE SEQUENCE [LARGE SCALE GENOMIC DNA]</scope>
    <source>
        <strain evidence="4 5">JCM 15089</strain>
    </source>
</reference>
<dbReference type="InterPro" id="IPR002563">
    <property type="entry name" value="Flavin_Rdtase-like_dom"/>
</dbReference>
<dbReference type="SMART" id="SM00903">
    <property type="entry name" value="Flavin_Reduct"/>
    <property type="match status" value="1"/>
</dbReference>
<evidence type="ECO:0000256" key="1">
    <source>
        <dbReference type="ARBA" id="ARBA00008898"/>
    </source>
</evidence>
<evidence type="ECO:0000256" key="2">
    <source>
        <dbReference type="ARBA" id="ARBA00023002"/>
    </source>
</evidence>
<proteinExistence type="inferred from homology"/>
<organism evidence="4 5">
    <name type="scientific">Rhizomicrobium electricum</name>
    <dbReference type="NCBI Taxonomy" id="480070"/>
    <lineage>
        <taxon>Bacteria</taxon>
        <taxon>Pseudomonadati</taxon>
        <taxon>Pseudomonadota</taxon>
        <taxon>Alphaproteobacteria</taxon>
        <taxon>Micropepsales</taxon>
        <taxon>Micropepsaceae</taxon>
        <taxon>Rhizomicrobium</taxon>
    </lineage>
</organism>
<keyword evidence="2" id="KW-0560">Oxidoreductase</keyword>
<dbReference type="InterPro" id="IPR050268">
    <property type="entry name" value="NADH-dep_flavin_reductase"/>
</dbReference>